<dbReference type="EMBL" id="DRWN01000031">
    <property type="protein sequence ID" value="HHK68447.1"/>
    <property type="molecule type" value="Genomic_DNA"/>
</dbReference>
<proteinExistence type="predicted"/>
<protein>
    <submittedName>
        <fullName evidence="1">Uncharacterized protein</fullName>
    </submittedName>
</protein>
<dbReference type="Pfam" id="PF09821">
    <property type="entry name" value="AAA_assoc_C"/>
    <property type="match status" value="1"/>
</dbReference>
<comment type="caution">
    <text evidence="1">The sequence shown here is derived from an EMBL/GenBank/DDBJ whole genome shotgun (WGS) entry which is preliminary data.</text>
</comment>
<dbReference type="AlphaFoldDB" id="A0A7C5Q6R8"/>
<evidence type="ECO:0000313" key="1">
    <source>
        <dbReference type="EMBL" id="HHK68447.1"/>
    </source>
</evidence>
<accession>A0A7C5Q6R8</accession>
<reference evidence="1" key="1">
    <citation type="journal article" date="2020" name="mSystems">
        <title>Genome- and Community-Level Interaction Insights into Carbon Utilization and Element Cycling Functions of Hydrothermarchaeota in Hydrothermal Sediment.</title>
        <authorList>
            <person name="Zhou Z."/>
            <person name="Liu Y."/>
            <person name="Xu W."/>
            <person name="Pan J."/>
            <person name="Luo Z.H."/>
            <person name="Li M."/>
        </authorList>
    </citation>
    <scope>NUCLEOTIDE SEQUENCE [LARGE SCALE GENOMIC DNA]</scope>
    <source>
        <strain evidence="1">SpSt-1056</strain>
    </source>
</reference>
<gene>
    <name evidence="1" type="ORF">ENM11_04740</name>
</gene>
<dbReference type="InterPro" id="IPR018632">
    <property type="entry name" value="AAA-associated_dom_C"/>
</dbReference>
<sequence>MGQRSKNFPVDARLGTVLGLLEVVVAYGGRADLAFIARELQMEVDQILPASTAAEMLGVLEIHDGEGVATQLGIKVSKSLAKGKKRILREQVPSLEPFSTALALAKENPKGFSIDDLVNRLSSNPDLVEYAENAEKLRELLMDWMIYTELLSYDGNSGLFKLKARKTQFNSST</sequence>
<name>A0A7C5Q6R8_CALS0</name>
<organism evidence="1">
    <name type="scientific">Caldiarchaeum subterraneum</name>
    <dbReference type="NCBI Taxonomy" id="311458"/>
    <lineage>
        <taxon>Archaea</taxon>
        <taxon>Nitrososphaerota</taxon>
        <taxon>Candidatus Caldarchaeales</taxon>
        <taxon>Candidatus Caldarchaeaceae</taxon>
        <taxon>Candidatus Caldarchaeum</taxon>
    </lineage>
</organism>